<evidence type="ECO:0000313" key="2">
    <source>
        <dbReference type="EMBL" id="KAH7321012.1"/>
    </source>
</evidence>
<dbReference type="EMBL" id="JAGPNK010000005">
    <property type="protein sequence ID" value="KAH7321012.1"/>
    <property type="molecule type" value="Genomic_DNA"/>
</dbReference>
<feature type="chain" id="PRO_5035471173" description="Secreted protein" evidence="1">
    <location>
        <begin position="19"/>
        <end position="125"/>
    </location>
</feature>
<evidence type="ECO:0000313" key="3">
    <source>
        <dbReference type="Proteomes" id="UP000813444"/>
    </source>
</evidence>
<keyword evidence="1" id="KW-0732">Signal</keyword>
<proteinExistence type="predicted"/>
<gene>
    <name evidence="2" type="ORF">B0I35DRAFT_428350</name>
</gene>
<name>A0A8K0SQ51_9HYPO</name>
<dbReference type="AlphaFoldDB" id="A0A8K0SQ51"/>
<accession>A0A8K0SQ51</accession>
<evidence type="ECO:0000256" key="1">
    <source>
        <dbReference type="SAM" id="SignalP"/>
    </source>
</evidence>
<evidence type="ECO:0008006" key="4">
    <source>
        <dbReference type="Google" id="ProtNLM"/>
    </source>
</evidence>
<dbReference type="Proteomes" id="UP000813444">
    <property type="component" value="Unassembled WGS sequence"/>
</dbReference>
<feature type="signal peptide" evidence="1">
    <location>
        <begin position="1"/>
        <end position="18"/>
    </location>
</feature>
<protein>
    <recommendedName>
        <fullName evidence="4">Secreted protein</fullName>
    </recommendedName>
</protein>
<comment type="caution">
    <text evidence="2">The sequence shown here is derived from an EMBL/GenBank/DDBJ whole genome shotgun (WGS) entry which is preliminary data.</text>
</comment>
<sequence>MHCATVASTYFTLLLVLCQRQMMRCLEAGSRLVNTAVPWSPSSPCNLICALHIAYYLTFPSRKDNVVKTCLLNASISCKQSCQYMVGLSLVVSTYLYLHATLGESCVYLLSCETCQYRTCNCLCT</sequence>
<reference evidence="2" key="1">
    <citation type="journal article" date="2021" name="Nat. Commun.">
        <title>Genetic determinants of endophytism in the Arabidopsis root mycobiome.</title>
        <authorList>
            <person name="Mesny F."/>
            <person name="Miyauchi S."/>
            <person name="Thiergart T."/>
            <person name="Pickel B."/>
            <person name="Atanasova L."/>
            <person name="Karlsson M."/>
            <person name="Huettel B."/>
            <person name="Barry K.W."/>
            <person name="Haridas S."/>
            <person name="Chen C."/>
            <person name="Bauer D."/>
            <person name="Andreopoulos W."/>
            <person name="Pangilinan J."/>
            <person name="LaButti K."/>
            <person name="Riley R."/>
            <person name="Lipzen A."/>
            <person name="Clum A."/>
            <person name="Drula E."/>
            <person name="Henrissat B."/>
            <person name="Kohler A."/>
            <person name="Grigoriev I.V."/>
            <person name="Martin F.M."/>
            <person name="Hacquard S."/>
        </authorList>
    </citation>
    <scope>NUCLEOTIDE SEQUENCE</scope>
    <source>
        <strain evidence="2">MPI-CAGE-CH-0235</strain>
    </source>
</reference>
<keyword evidence="3" id="KW-1185">Reference proteome</keyword>
<organism evidence="2 3">
    <name type="scientific">Stachybotrys elegans</name>
    <dbReference type="NCBI Taxonomy" id="80388"/>
    <lineage>
        <taxon>Eukaryota</taxon>
        <taxon>Fungi</taxon>
        <taxon>Dikarya</taxon>
        <taxon>Ascomycota</taxon>
        <taxon>Pezizomycotina</taxon>
        <taxon>Sordariomycetes</taxon>
        <taxon>Hypocreomycetidae</taxon>
        <taxon>Hypocreales</taxon>
        <taxon>Stachybotryaceae</taxon>
        <taxon>Stachybotrys</taxon>
    </lineage>
</organism>